<organism evidence="3 4">
    <name type="scientific">Kingdonia uniflora</name>
    <dbReference type="NCBI Taxonomy" id="39325"/>
    <lineage>
        <taxon>Eukaryota</taxon>
        <taxon>Viridiplantae</taxon>
        <taxon>Streptophyta</taxon>
        <taxon>Embryophyta</taxon>
        <taxon>Tracheophyta</taxon>
        <taxon>Spermatophyta</taxon>
        <taxon>Magnoliopsida</taxon>
        <taxon>Ranunculales</taxon>
        <taxon>Circaeasteraceae</taxon>
        <taxon>Kingdonia</taxon>
    </lineage>
</organism>
<feature type="repeat" description="PPR" evidence="2">
    <location>
        <begin position="324"/>
        <end position="358"/>
    </location>
</feature>
<dbReference type="GO" id="GO:0009451">
    <property type="term" value="P:RNA modification"/>
    <property type="evidence" value="ECO:0007669"/>
    <property type="project" value="InterPro"/>
</dbReference>
<evidence type="ECO:0000256" key="2">
    <source>
        <dbReference type="PROSITE-ProRule" id="PRU00708"/>
    </source>
</evidence>
<keyword evidence="4" id="KW-1185">Reference proteome</keyword>
<dbReference type="PANTHER" id="PTHR47926:SF347">
    <property type="entry name" value="PENTATRICOPEPTIDE REPEAT-CONTAINING PROTEIN"/>
    <property type="match status" value="1"/>
</dbReference>
<sequence>MWKLDMASIAIFEGDPEPAIPRPGKKFGFFVLRWDFGGEDRFSRILSLGHHLLQADVTADFGDLLLQGRWFVKEDAFFGLAVEPESIGKSCNSRFLIEVVMWVFGMAGMAVFKGNVIRAFGFAEAGGSMGVAQSIFNLMAQPDVILLNSLISGYLNNDRIIWSLLAFFWKWLHGLSVSMGFVYDVVAGSILVDMHAKCKILEDSCHVFLEMPVRNWISWSVVTAGCVQNDQLLDSFELFKEMQQEGVEVSLSIYASIFRPCAGFSSLRFGSQMHGHALKNNFASDVIVGTSVLDIYLKCDNTCMENVDLWSKRALCFDVMDRINVASWNAIVVAYEHIGYGEETLELFCLMLRSGMEPDEFSSGSVIKACTGFSLQKQREEAQKFFSRMLDMGLTPNICTYATVLDACANLAIIGLGKKRFMLRLCSHALSHTG</sequence>
<dbReference type="InterPro" id="IPR011990">
    <property type="entry name" value="TPR-like_helical_dom_sf"/>
</dbReference>
<accession>A0A7J7MTB7</accession>
<dbReference type="AlphaFoldDB" id="A0A7J7MTB7"/>
<evidence type="ECO:0000313" key="4">
    <source>
        <dbReference type="Proteomes" id="UP000541444"/>
    </source>
</evidence>
<evidence type="ECO:0000313" key="3">
    <source>
        <dbReference type="EMBL" id="KAF6158155.1"/>
    </source>
</evidence>
<dbReference type="Proteomes" id="UP000541444">
    <property type="component" value="Unassembled WGS sequence"/>
</dbReference>
<dbReference type="OrthoDB" id="185373at2759"/>
<evidence type="ECO:0008006" key="5">
    <source>
        <dbReference type="Google" id="ProtNLM"/>
    </source>
</evidence>
<protein>
    <recommendedName>
        <fullName evidence="5">Pentatricopeptide repeat-containing protein</fullName>
    </recommendedName>
</protein>
<reference evidence="3 4" key="1">
    <citation type="journal article" date="2020" name="IScience">
        <title>Genome Sequencing of the Endangered Kingdonia uniflora (Circaeasteraceae, Ranunculales) Reveals Potential Mechanisms of Evolutionary Specialization.</title>
        <authorList>
            <person name="Sun Y."/>
            <person name="Deng T."/>
            <person name="Zhang A."/>
            <person name="Moore M.J."/>
            <person name="Landis J.B."/>
            <person name="Lin N."/>
            <person name="Zhang H."/>
            <person name="Zhang X."/>
            <person name="Huang J."/>
            <person name="Zhang X."/>
            <person name="Sun H."/>
            <person name="Wang H."/>
        </authorList>
    </citation>
    <scope>NUCLEOTIDE SEQUENCE [LARGE SCALE GENOMIC DNA]</scope>
    <source>
        <strain evidence="3">TB1705</strain>
        <tissue evidence="3">Leaf</tissue>
    </source>
</reference>
<comment type="caution">
    <text evidence="3">The sequence shown here is derived from an EMBL/GenBank/DDBJ whole genome shotgun (WGS) entry which is preliminary data.</text>
</comment>
<dbReference type="PANTHER" id="PTHR47926">
    <property type="entry name" value="PENTATRICOPEPTIDE REPEAT-CONTAINING PROTEIN"/>
    <property type="match status" value="1"/>
</dbReference>
<gene>
    <name evidence="3" type="ORF">GIB67_014949</name>
</gene>
<name>A0A7J7MTB7_9MAGN</name>
<evidence type="ECO:0000256" key="1">
    <source>
        <dbReference type="ARBA" id="ARBA00022737"/>
    </source>
</evidence>
<proteinExistence type="predicted"/>
<dbReference type="EMBL" id="JACGCM010001237">
    <property type="protein sequence ID" value="KAF6158155.1"/>
    <property type="molecule type" value="Genomic_DNA"/>
</dbReference>
<dbReference type="Gene3D" id="1.25.40.10">
    <property type="entry name" value="Tetratricopeptide repeat domain"/>
    <property type="match status" value="2"/>
</dbReference>
<dbReference type="GO" id="GO:0003723">
    <property type="term" value="F:RNA binding"/>
    <property type="evidence" value="ECO:0007669"/>
    <property type="project" value="InterPro"/>
</dbReference>
<dbReference type="Pfam" id="PF13812">
    <property type="entry name" value="PPR_3"/>
    <property type="match status" value="1"/>
</dbReference>
<keyword evidence="1" id="KW-0677">Repeat</keyword>
<dbReference type="InterPro" id="IPR046960">
    <property type="entry name" value="PPR_At4g14850-like_plant"/>
</dbReference>
<dbReference type="PROSITE" id="PS51375">
    <property type="entry name" value="PPR"/>
    <property type="match status" value="2"/>
</dbReference>
<dbReference type="InterPro" id="IPR002885">
    <property type="entry name" value="PPR_rpt"/>
</dbReference>
<dbReference type="Pfam" id="PF01535">
    <property type="entry name" value="PPR"/>
    <property type="match status" value="2"/>
</dbReference>
<feature type="repeat" description="PPR" evidence="2">
    <location>
        <begin position="215"/>
        <end position="249"/>
    </location>
</feature>
<dbReference type="NCBIfam" id="TIGR00756">
    <property type="entry name" value="PPR"/>
    <property type="match status" value="2"/>
</dbReference>